<dbReference type="AlphaFoldDB" id="A0A7R9JBU9"/>
<sequence>MGKVPVGVSSSIYRLLYLCGMCEVYNTEKGSEPAFAWRESGKPFREPPLPQFTRPRFEPRSPRPQQSSFNTTNALANYTEAGFSSNSPLKCKQLCENSRKPLANITRNLLLLIANRKILEELQLKKLQLKQGVAATLNSPPVTLLPVTGTMTPEVHMMSSSQRAALQHAHSLSFGFFITQDSSFGNLIMPVLPRFDTK</sequence>
<protein>
    <submittedName>
        <fullName evidence="3">(California timema) hypothetical protein</fullName>
    </submittedName>
</protein>
<proteinExistence type="inferred from homology"/>
<dbReference type="PANTHER" id="PTHR31526">
    <property type="entry name" value="SOSS COMPLEX SUBUNIT C"/>
    <property type="match status" value="1"/>
</dbReference>
<organism evidence="3">
    <name type="scientific">Timema californicum</name>
    <name type="common">California timema</name>
    <name type="synonym">Walking stick</name>
    <dbReference type="NCBI Taxonomy" id="61474"/>
    <lineage>
        <taxon>Eukaryota</taxon>
        <taxon>Metazoa</taxon>
        <taxon>Ecdysozoa</taxon>
        <taxon>Arthropoda</taxon>
        <taxon>Hexapoda</taxon>
        <taxon>Insecta</taxon>
        <taxon>Pterygota</taxon>
        <taxon>Neoptera</taxon>
        <taxon>Polyneoptera</taxon>
        <taxon>Phasmatodea</taxon>
        <taxon>Timematodea</taxon>
        <taxon>Timematoidea</taxon>
        <taxon>Timematidae</taxon>
        <taxon>Timema</taxon>
    </lineage>
</organism>
<evidence type="ECO:0000256" key="2">
    <source>
        <dbReference type="SAM" id="MobiDB-lite"/>
    </source>
</evidence>
<dbReference type="EMBL" id="OE184253">
    <property type="protein sequence ID" value="CAD7576445.1"/>
    <property type="molecule type" value="Genomic_DNA"/>
</dbReference>
<dbReference type="GO" id="GO:0005654">
    <property type="term" value="C:nucleoplasm"/>
    <property type="evidence" value="ECO:0007669"/>
    <property type="project" value="TreeGrafter"/>
</dbReference>
<dbReference type="PANTHER" id="PTHR31526:SF2">
    <property type="entry name" value="SOSS COMPLEX SUBUNIT C"/>
    <property type="match status" value="1"/>
</dbReference>
<dbReference type="GO" id="GO:0006281">
    <property type="term" value="P:DNA repair"/>
    <property type="evidence" value="ECO:0007669"/>
    <property type="project" value="InterPro"/>
</dbReference>
<evidence type="ECO:0000256" key="1">
    <source>
        <dbReference type="ARBA" id="ARBA00007829"/>
    </source>
</evidence>
<evidence type="ECO:0000313" key="3">
    <source>
        <dbReference type="EMBL" id="CAD7576445.1"/>
    </source>
</evidence>
<accession>A0A7R9JBU9</accession>
<dbReference type="GO" id="GO:0070876">
    <property type="term" value="C:SOSS complex"/>
    <property type="evidence" value="ECO:0007669"/>
    <property type="project" value="InterPro"/>
</dbReference>
<reference evidence="3" key="1">
    <citation type="submission" date="2020-11" db="EMBL/GenBank/DDBJ databases">
        <authorList>
            <person name="Tran Van P."/>
        </authorList>
    </citation>
    <scope>NUCLEOTIDE SEQUENCE</scope>
</reference>
<gene>
    <name evidence="3" type="ORF">TCMB3V08_LOCUS9014</name>
</gene>
<comment type="similarity">
    <text evidence="1">Belongs to the SOSS-C family.</text>
</comment>
<feature type="region of interest" description="Disordered" evidence="2">
    <location>
        <begin position="38"/>
        <end position="69"/>
    </location>
</feature>
<dbReference type="Pfam" id="PF15925">
    <property type="entry name" value="SOSSC"/>
    <property type="match status" value="1"/>
</dbReference>
<name>A0A7R9JBU9_TIMCA</name>
<dbReference type="InterPro" id="IPR031821">
    <property type="entry name" value="SOSSC"/>
</dbReference>